<name>A0A0F9WVP5_9ZZZZ</name>
<proteinExistence type="predicted"/>
<dbReference type="EMBL" id="LAZR01000191">
    <property type="protein sequence ID" value="KKN83013.1"/>
    <property type="molecule type" value="Genomic_DNA"/>
</dbReference>
<organism evidence="1">
    <name type="scientific">marine sediment metagenome</name>
    <dbReference type="NCBI Taxonomy" id="412755"/>
    <lineage>
        <taxon>unclassified sequences</taxon>
        <taxon>metagenomes</taxon>
        <taxon>ecological metagenomes</taxon>
    </lineage>
</organism>
<dbReference type="AlphaFoldDB" id="A0A0F9WVP5"/>
<sequence length="37" mass="4470">MINQYTELEKITEDPASKTKYHKEAGFFLEQLLRLKR</sequence>
<comment type="caution">
    <text evidence="1">The sequence shown here is derived from an EMBL/GenBank/DDBJ whole genome shotgun (WGS) entry which is preliminary data.</text>
</comment>
<gene>
    <name evidence="1" type="ORF">LCGC14_0302650</name>
</gene>
<reference evidence="1" key="1">
    <citation type="journal article" date="2015" name="Nature">
        <title>Complex archaea that bridge the gap between prokaryotes and eukaryotes.</title>
        <authorList>
            <person name="Spang A."/>
            <person name="Saw J.H."/>
            <person name="Jorgensen S.L."/>
            <person name="Zaremba-Niedzwiedzka K."/>
            <person name="Martijn J."/>
            <person name="Lind A.E."/>
            <person name="van Eijk R."/>
            <person name="Schleper C."/>
            <person name="Guy L."/>
            <person name="Ettema T.J."/>
        </authorList>
    </citation>
    <scope>NUCLEOTIDE SEQUENCE</scope>
</reference>
<protein>
    <submittedName>
        <fullName evidence="1">Uncharacterized protein</fullName>
    </submittedName>
</protein>
<evidence type="ECO:0000313" key="1">
    <source>
        <dbReference type="EMBL" id="KKN83013.1"/>
    </source>
</evidence>
<accession>A0A0F9WVP5</accession>